<dbReference type="Pfam" id="PF06427">
    <property type="entry name" value="UDP-g_GGTase"/>
    <property type="match status" value="1"/>
</dbReference>
<evidence type="ECO:0000256" key="5">
    <source>
        <dbReference type="ARBA" id="ARBA00022679"/>
    </source>
</evidence>
<sequence length="1031" mass="116803">KEILKNAESFANNMNVQPSDSALFINGIFFDMDYADIFTIFDSLKTEGKILDGLGNLGLSEAQASKLISLDLKSEGSQAYGIDIRDSSVKWINNIEKDKMYVGWTKSVEELLRPTFPGMLRSIRKNFFNVIILFDPSDVSGCGPLLRLLESFYVHSTPLRIGLVFDVDPDILVTGFQNPSVAVYEAFNYVRSQEELTVDLIYSELKSLMSVEDKDNIFGDDSDYGIGRVASKNFILRSGFQSLPQILMNGVPLEAKSLNAEDLEETIMRFIMRETNKLQKAVYHRELKDNQDVTDYLMEQPHIMPRLSDRVLRPMRMRESSAFESLDAPSKTSLLSKDLRYVTFKDDYKLLPLTIWVVADLETLKGRELLREAVAHAKRSKQSRIGFISNNGQGVGMITRSAQLAFESLDNSALKTCYLKSSRKRQNFDIPGAEMGTFADIIENRPREPIFDNGVVVNGRVIGPFEKDESFNSDDFNLLEKFSMSQFGDKLAVSDTAMKISSLLISRPPGKTRVNVNPALEKKSVIKIEPKDPQMPSFNIVAITDPASRGAQKLSPMLSVLSNVLNCRIRIFLNAVDKHSEMPQKSYFRSVLEPEIIFDPVTGKRALAHQHASLNSPKSIYDMDNIKLENIDSHVIHSEYELEHLLAMTGNSPRGLQLTLGTVKEPLLVDTIVMANLGYLQLKGNPGNGDLYDIISQDGGESLENNSVQSTIIKLKVSKKAGKQHEDLLSAGGDKAQGGIGSSSDSSDEEEDKLNIFCLASGHLYERLLKIMMLSTIRNTKAKVKFWILKGYLSPSLKDFLPEYAQRYGFEYEYVQYKWPRWLNQQKEKQRIIWGYKILFLDVMFPLDIKKIIFVDTDQIVRADLTELRDMDLGGAPYGYTHSVIQIRIWRAFGFGTGRSYHISALYVVDLVKFRQIAAGDRLRGQYQALSQDPNSLANLDQDLPNNMIHQVPIKSLPQEWLYCETWCAKDTLKTAKSIDLCNNPLTKESKLDAARRIVKEWPALDEEMQKLTEEILHKKKQEKRHEHSEL</sequence>
<dbReference type="GO" id="GO:0036503">
    <property type="term" value="P:ERAD pathway"/>
    <property type="evidence" value="ECO:0007669"/>
    <property type="project" value="TreeGrafter"/>
</dbReference>
<evidence type="ECO:0000256" key="2">
    <source>
        <dbReference type="ARBA" id="ARBA00004319"/>
    </source>
</evidence>
<evidence type="ECO:0000259" key="13">
    <source>
        <dbReference type="Pfam" id="PF18402"/>
    </source>
</evidence>
<comment type="pathway">
    <text evidence="3">Protein modification; protein glycosylation.</text>
</comment>
<organism evidence="16 17">
    <name type="scientific">Caligus rogercresseyi</name>
    <name type="common">Sea louse</name>
    <dbReference type="NCBI Taxonomy" id="217165"/>
    <lineage>
        <taxon>Eukaryota</taxon>
        <taxon>Metazoa</taxon>
        <taxon>Ecdysozoa</taxon>
        <taxon>Arthropoda</taxon>
        <taxon>Crustacea</taxon>
        <taxon>Multicrustacea</taxon>
        <taxon>Hexanauplia</taxon>
        <taxon>Copepoda</taxon>
        <taxon>Siphonostomatoida</taxon>
        <taxon>Caligidae</taxon>
        <taxon>Caligus</taxon>
    </lineage>
</organism>
<proteinExistence type="inferred from homology"/>
<keyword evidence="5" id="KW-0808">Transferase</keyword>
<feature type="domain" description="Glucosyltransferase 24 catalytic" evidence="15">
    <location>
        <begin position="754"/>
        <end position="1012"/>
    </location>
</feature>
<dbReference type="GO" id="GO:0051082">
    <property type="term" value="F:unfolded protein binding"/>
    <property type="evidence" value="ECO:0007669"/>
    <property type="project" value="TreeGrafter"/>
</dbReference>
<dbReference type="InterPro" id="IPR029044">
    <property type="entry name" value="Nucleotide-diphossugar_trans"/>
</dbReference>
<evidence type="ECO:0000259" key="15">
    <source>
        <dbReference type="Pfam" id="PF18404"/>
    </source>
</evidence>
<protein>
    <recommendedName>
        <fullName evidence="18">UDP-glucose:glycoprotein glucosyltransferase</fullName>
    </recommendedName>
</protein>
<keyword evidence="7" id="KW-0256">Endoplasmic reticulum</keyword>
<dbReference type="PANTHER" id="PTHR11226:SF0">
    <property type="entry name" value="UDP-GLUCOSE:GLYCOPROTEIN GLUCOSYLTRANSFERASE"/>
    <property type="match status" value="1"/>
</dbReference>
<evidence type="ECO:0008006" key="18">
    <source>
        <dbReference type="Google" id="ProtNLM"/>
    </source>
</evidence>
<dbReference type="AlphaFoldDB" id="A0A7T8H1B1"/>
<dbReference type="InterPro" id="IPR040694">
    <property type="entry name" value="UGGT_TRXL_2"/>
</dbReference>
<keyword evidence="8" id="KW-0325">Glycoprotein</keyword>
<evidence type="ECO:0000313" key="16">
    <source>
        <dbReference type="EMBL" id="QQP41205.1"/>
    </source>
</evidence>
<feature type="domain" description="UGGT thioredoxin-like" evidence="13">
    <location>
        <begin position="82"/>
        <end position="311"/>
    </location>
</feature>
<dbReference type="GO" id="GO:0018279">
    <property type="term" value="P:protein N-linked glycosylation via asparagine"/>
    <property type="evidence" value="ECO:0007669"/>
    <property type="project" value="TreeGrafter"/>
</dbReference>
<keyword evidence="17" id="KW-1185">Reference proteome</keyword>
<dbReference type="Pfam" id="PF18404">
    <property type="entry name" value="Glyco_transf_24"/>
    <property type="match status" value="1"/>
</dbReference>
<evidence type="ECO:0000256" key="3">
    <source>
        <dbReference type="ARBA" id="ARBA00004922"/>
    </source>
</evidence>
<comment type="cofactor">
    <cofactor evidence="1">
        <name>Ca(2+)</name>
        <dbReference type="ChEBI" id="CHEBI:29108"/>
    </cofactor>
</comment>
<dbReference type="Proteomes" id="UP000595437">
    <property type="component" value="Chromosome 10"/>
</dbReference>
<name>A0A7T8H1B1_CALRO</name>
<dbReference type="Pfam" id="PF18403">
    <property type="entry name" value="Thioredoxin_15"/>
    <property type="match status" value="1"/>
</dbReference>
<evidence type="ECO:0000256" key="1">
    <source>
        <dbReference type="ARBA" id="ARBA00001913"/>
    </source>
</evidence>
<dbReference type="InterPro" id="IPR040525">
    <property type="entry name" value="UGGT_TRXL_4"/>
</dbReference>
<feature type="region of interest" description="Disordered" evidence="11">
    <location>
        <begin position="729"/>
        <end position="748"/>
    </location>
</feature>
<dbReference type="GO" id="GO:0005788">
    <property type="term" value="C:endoplasmic reticulum lumen"/>
    <property type="evidence" value="ECO:0007669"/>
    <property type="project" value="UniProtKB-SubCell"/>
</dbReference>
<accession>A0A7T8H1B1</accession>
<reference evidence="17" key="1">
    <citation type="submission" date="2021-01" db="EMBL/GenBank/DDBJ databases">
        <title>Caligus Genome Assembly.</title>
        <authorList>
            <person name="Gallardo-Escarate C."/>
        </authorList>
    </citation>
    <scope>NUCLEOTIDE SEQUENCE [LARGE SCALE GENOMIC DNA]</scope>
</reference>
<evidence type="ECO:0000256" key="11">
    <source>
        <dbReference type="SAM" id="MobiDB-lite"/>
    </source>
</evidence>
<dbReference type="PANTHER" id="PTHR11226">
    <property type="entry name" value="UDP-GLUCOSE GLYCOPROTEIN:GLUCOSYLTRANSFERASE"/>
    <property type="match status" value="1"/>
</dbReference>
<dbReference type="EMBL" id="CP045899">
    <property type="protein sequence ID" value="QQP41205.1"/>
    <property type="molecule type" value="Genomic_DNA"/>
</dbReference>
<feature type="non-terminal residue" evidence="16">
    <location>
        <position position="1"/>
    </location>
</feature>
<evidence type="ECO:0000256" key="10">
    <source>
        <dbReference type="ARBA" id="ARBA00048456"/>
    </source>
</evidence>
<evidence type="ECO:0000256" key="8">
    <source>
        <dbReference type="ARBA" id="ARBA00023180"/>
    </source>
</evidence>
<dbReference type="Pfam" id="PF18401">
    <property type="entry name" value="Thioredoxin_13"/>
    <property type="match status" value="1"/>
</dbReference>
<evidence type="ECO:0000313" key="17">
    <source>
        <dbReference type="Proteomes" id="UP000595437"/>
    </source>
</evidence>
<dbReference type="Gene3D" id="3.90.550.10">
    <property type="entry name" value="Spore Coat Polysaccharide Biosynthesis Protein SpsA, Chain A"/>
    <property type="match status" value="1"/>
</dbReference>
<dbReference type="OrthoDB" id="27683at2759"/>
<feature type="domain" description="UGGT thioredoxin-like" evidence="12">
    <location>
        <begin position="2"/>
        <end position="71"/>
    </location>
</feature>
<evidence type="ECO:0000256" key="4">
    <source>
        <dbReference type="ARBA" id="ARBA00006351"/>
    </source>
</evidence>
<gene>
    <name evidence="16" type="ORF">FKW44_015496</name>
</gene>
<keyword evidence="6" id="KW-0732">Signal</keyword>
<comment type="similarity">
    <text evidence="4">Belongs to the glycosyltransferase 8 family.</text>
</comment>
<dbReference type="InterPro" id="IPR009448">
    <property type="entry name" value="UDP-g_GGtrans"/>
</dbReference>
<evidence type="ECO:0000256" key="9">
    <source>
        <dbReference type="ARBA" id="ARBA00045874"/>
    </source>
</evidence>
<dbReference type="SUPFAM" id="SSF53448">
    <property type="entry name" value="Nucleotide-diphospho-sugar transferases"/>
    <property type="match status" value="1"/>
</dbReference>
<dbReference type="InterPro" id="IPR040692">
    <property type="entry name" value="UGGT_TRXL_3"/>
</dbReference>
<evidence type="ECO:0000259" key="12">
    <source>
        <dbReference type="Pfam" id="PF18401"/>
    </source>
</evidence>
<dbReference type="GO" id="GO:0003980">
    <property type="term" value="F:UDP-glucose:glycoprotein glucosyltransferase activity"/>
    <property type="evidence" value="ECO:0007669"/>
    <property type="project" value="InterPro"/>
</dbReference>
<feature type="domain" description="UDP-glucose:glycoprotein glucosyltransferase thioredoxin-like" evidence="14">
    <location>
        <begin position="331"/>
        <end position="492"/>
    </location>
</feature>
<dbReference type="InterPro" id="IPR040497">
    <property type="entry name" value="Glyco_transf_24"/>
</dbReference>
<dbReference type="Pfam" id="PF18402">
    <property type="entry name" value="Thioredoxin_14"/>
    <property type="match status" value="1"/>
</dbReference>
<comment type="function">
    <text evidence="9">Recognizes glycoproteins with minor folding defects. Reglucosylates single N-glycans near the misfolded part of the protein, thus providing quality control for protein folding in the endoplasmic reticulum. Reglucosylated proteins are recognized by calreticulin for recycling to the endoplasmic reticulum and refolding or degradation.</text>
</comment>
<evidence type="ECO:0000256" key="6">
    <source>
        <dbReference type="ARBA" id="ARBA00022729"/>
    </source>
</evidence>
<comment type="subcellular location">
    <subcellularLocation>
        <location evidence="2">Endoplasmic reticulum lumen</location>
    </subcellularLocation>
</comment>
<evidence type="ECO:0000256" key="7">
    <source>
        <dbReference type="ARBA" id="ARBA00022824"/>
    </source>
</evidence>
<dbReference type="CDD" id="cd06432">
    <property type="entry name" value="GT8_HUGT1_C_like"/>
    <property type="match status" value="1"/>
</dbReference>
<comment type="catalytic activity">
    <reaction evidence="10">
        <text>N(4)-(alpha-D-Man-(1-&gt;2)-alpha-D-Man-(1-&gt;2)-alpha-D-Man-(1-&gt;3)-[alpha-D-Man-(1-&gt;2)-alpha-D-Man-(1-&gt;3)-[alpha-D-Man-(1-&gt;2)-alpha-D-Man-(1-&gt;6)]-alpha-D-Man-(1-&gt;6)]-beta-D-Man-(1-&gt;4)-beta-D-GlcNAc-(1-&gt;4)-beta-D-GlcNAc)-L-asparaginyl-[protein] (N-glucan mannose isomer 9A1,2,3B1,2,3) + UDP-alpha-D-glucose = N(4)-(alpha-D-Glc-(1-&gt;3)-alpha-D-Man-(1-&gt;2)-alpha-D-Man-(1-&gt;2)-alpha-D-Man-(1-&gt;3)-[alpha-D-Man-(1-&gt;2)-alpha-D-Man-(1-&gt;3)-[alpha-D-Man-(1-&gt;2)-alpha-D-Man-(1-&gt;6)]-alpha-D-Man-(1-&gt;6)]-beta-D-Man-(1-&gt;4)-beta-D-GlcNAc-(1-&gt;4)-beta-D-GlcNAc)-L-asparaginyl-[protein] + UDP + H(+)</text>
        <dbReference type="Rhea" id="RHEA:61304"/>
        <dbReference type="Rhea" id="RHEA-COMP:14356"/>
        <dbReference type="Rhea" id="RHEA-COMP:14357"/>
        <dbReference type="ChEBI" id="CHEBI:15378"/>
        <dbReference type="ChEBI" id="CHEBI:58223"/>
        <dbReference type="ChEBI" id="CHEBI:58885"/>
        <dbReference type="ChEBI" id="CHEBI:59080"/>
        <dbReference type="ChEBI" id="CHEBI:139493"/>
    </reaction>
</comment>
<evidence type="ECO:0000259" key="14">
    <source>
        <dbReference type="Pfam" id="PF18403"/>
    </source>
</evidence>